<dbReference type="KEGG" id="vhr:AL538_05520"/>
<reference evidence="2 4" key="3">
    <citation type="submission" date="2018-08" db="EMBL/GenBank/DDBJ databases">
        <title>Vibrio harveyi strains pathogenic to white snook Centropomus viridis Lockington (1877) and potential probiotic bacteria.</title>
        <authorList>
            <person name="Soto-Rodriguez S."/>
            <person name="Gomez-Gil B."/>
            <person name="Lozano-Olvera R."/>
        </authorList>
    </citation>
    <scope>NUCLEOTIDE SEQUENCE [LARGE SCALE GENOMIC DNA]</scope>
    <source>
        <strain evidence="2 4">CAIM 1508</strain>
    </source>
</reference>
<protein>
    <submittedName>
        <fullName evidence="2">Uncharacterized protein</fullName>
    </submittedName>
</protein>
<reference evidence="1" key="2">
    <citation type="submission" date="2018-01" db="EMBL/GenBank/DDBJ databases">
        <title>FDA dAtabase for Regulatory Grade micrObial Sequences (FDA-ARGOS): Supporting development and validation of Infectious Disease Dx tests.</title>
        <authorList>
            <person name="Hoffmann M."/>
            <person name="Allard M."/>
            <person name="Evans P."/>
            <person name="Brown E."/>
            <person name="Tallon L."/>
            <person name="Sadzewicz L."/>
            <person name="Sengamalay N."/>
            <person name="Ott S."/>
            <person name="Godinez A."/>
            <person name="Nagaraj S."/>
            <person name="Vyas G."/>
            <person name="Aluvathingal J."/>
            <person name="Nadendla S."/>
            <person name="Geyer C."/>
            <person name="Sichtig H."/>
        </authorList>
    </citation>
    <scope>NUCLEOTIDE SEQUENCE</scope>
    <source>
        <strain evidence="1">FDAARGOS_107</strain>
    </source>
</reference>
<reference evidence="3" key="1">
    <citation type="submission" date="2015-12" db="EMBL/GenBank/DDBJ databases">
        <title>FDA dAtabase for Regulatory Grade micrObial Sequences (FDA-ARGOS): Supporting development and validation of Infectious Disease Dx tests.</title>
        <authorList>
            <person name="Hoffmann M."/>
            <person name="Allard M."/>
            <person name="Evans P."/>
            <person name="Brown E."/>
            <person name="Tallon L.J."/>
            <person name="Sadzewicz L."/>
            <person name="Sengamalay N."/>
            <person name="Ott S."/>
            <person name="Godinez A."/>
            <person name="Nagaraj S."/>
            <person name="Vyas G."/>
            <person name="Aluvathingal J."/>
            <person name="Nadendla S."/>
            <person name="Geyer C."/>
            <person name="Sichtig H."/>
        </authorList>
    </citation>
    <scope>NUCLEOTIDE SEQUENCE [LARGE SCALE GENOMIC DNA]</scope>
    <source>
        <strain evidence="3">ATCC 43516</strain>
    </source>
</reference>
<dbReference type="AlphaFoldDB" id="A0A2S0S793"/>
<dbReference type="EMBL" id="CP014038">
    <property type="protein sequence ID" value="AMF97244.1"/>
    <property type="molecule type" value="Genomic_DNA"/>
</dbReference>
<dbReference type="Proteomes" id="UP000253437">
    <property type="component" value="Unassembled WGS sequence"/>
</dbReference>
<dbReference type="Proteomes" id="UP000067422">
    <property type="component" value="Chromosome 1"/>
</dbReference>
<accession>A0A2S0S793</accession>
<proteinExistence type="predicted"/>
<dbReference type="EMBL" id="QOUW02000001">
    <property type="protein sequence ID" value="RIW19690.1"/>
    <property type="molecule type" value="Genomic_DNA"/>
</dbReference>
<sequence length="59" mass="6930">MEQESTKDLVIVRKTIWLFRMNDQARSVGHCKDTIINRMLMTKDRQWTPHRIEVGTASG</sequence>
<evidence type="ECO:0000313" key="3">
    <source>
        <dbReference type="Proteomes" id="UP000067422"/>
    </source>
</evidence>
<keyword evidence="3" id="KW-1185">Reference proteome</keyword>
<evidence type="ECO:0000313" key="2">
    <source>
        <dbReference type="EMBL" id="RIW19690.1"/>
    </source>
</evidence>
<gene>
    <name evidence="1" type="ORF">AL538_05520</name>
    <name evidence="2" type="ORF">DS957_000195</name>
</gene>
<organism evidence="2 4">
    <name type="scientific">Vibrio harveyi</name>
    <name type="common">Beneckea harveyi</name>
    <dbReference type="NCBI Taxonomy" id="669"/>
    <lineage>
        <taxon>Bacteria</taxon>
        <taxon>Pseudomonadati</taxon>
        <taxon>Pseudomonadota</taxon>
        <taxon>Gammaproteobacteria</taxon>
        <taxon>Vibrionales</taxon>
        <taxon>Vibrionaceae</taxon>
        <taxon>Vibrio</taxon>
    </lineage>
</organism>
<name>A0A2S0S793_VIBHA</name>
<dbReference type="OrthoDB" id="5902211at2"/>
<evidence type="ECO:0000313" key="1">
    <source>
        <dbReference type="EMBL" id="AMF97244.1"/>
    </source>
</evidence>
<evidence type="ECO:0000313" key="4">
    <source>
        <dbReference type="Proteomes" id="UP000253437"/>
    </source>
</evidence>